<dbReference type="Proteomes" id="UP001162972">
    <property type="component" value="Chromosome 4"/>
</dbReference>
<dbReference type="EMBL" id="JAPFFJ010000018">
    <property type="protein sequence ID" value="KAJ6402427.1"/>
    <property type="molecule type" value="Genomic_DNA"/>
</dbReference>
<dbReference type="GO" id="GO:0009706">
    <property type="term" value="C:chloroplast inner membrane"/>
    <property type="evidence" value="ECO:0007669"/>
    <property type="project" value="TreeGrafter"/>
</dbReference>
<keyword evidence="2" id="KW-1185">Reference proteome</keyword>
<accession>A0AAD6JD57</accession>
<dbReference type="PANTHER" id="PTHR47296:SF1">
    <property type="entry name" value="PROTEIN TIC 40, CHLOROPLASTIC"/>
    <property type="match status" value="1"/>
</dbReference>
<gene>
    <name evidence="1" type="ORF">OIU84_014508</name>
</gene>
<dbReference type="GO" id="GO:0009535">
    <property type="term" value="C:chloroplast thylakoid membrane"/>
    <property type="evidence" value="ECO:0007669"/>
    <property type="project" value="TreeGrafter"/>
</dbReference>
<dbReference type="GO" id="GO:0009658">
    <property type="term" value="P:chloroplast organization"/>
    <property type="evidence" value="ECO:0007669"/>
    <property type="project" value="TreeGrafter"/>
</dbReference>
<name>A0AAD6JD57_9ROSI</name>
<sequence>MENPRLALLSSSSPKLVMGCPTSLKNPTTPKFSISTTRPSLPFFLKTSITASHASRLSISALANSHGHRRTSKNGKLGSEYFASISSSSGKQTLSVGVNPQPVSPPPTQIGSPLFWVGVGVGLSAIFSLVATRVKVSPVSSNGFAILQ</sequence>
<evidence type="ECO:0000313" key="1">
    <source>
        <dbReference type="EMBL" id="KAJ6402427.1"/>
    </source>
</evidence>
<protein>
    <submittedName>
        <fullName evidence="1">Uncharacterized protein</fullName>
    </submittedName>
</protein>
<comment type="caution">
    <text evidence="1">The sequence shown here is derived from an EMBL/GenBank/DDBJ whole genome shotgun (WGS) entry which is preliminary data.</text>
</comment>
<evidence type="ECO:0000313" key="2">
    <source>
        <dbReference type="Proteomes" id="UP001162972"/>
    </source>
</evidence>
<organism evidence="1 2">
    <name type="scientific">Salix udensis</name>
    <dbReference type="NCBI Taxonomy" id="889485"/>
    <lineage>
        <taxon>Eukaryota</taxon>
        <taxon>Viridiplantae</taxon>
        <taxon>Streptophyta</taxon>
        <taxon>Embryophyta</taxon>
        <taxon>Tracheophyta</taxon>
        <taxon>Spermatophyta</taxon>
        <taxon>Magnoliopsida</taxon>
        <taxon>eudicotyledons</taxon>
        <taxon>Gunneridae</taxon>
        <taxon>Pentapetalae</taxon>
        <taxon>rosids</taxon>
        <taxon>fabids</taxon>
        <taxon>Malpighiales</taxon>
        <taxon>Salicaceae</taxon>
        <taxon>Saliceae</taxon>
        <taxon>Salix</taxon>
    </lineage>
</organism>
<dbReference type="AlphaFoldDB" id="A0AAD6JD57"/>
<proteinExistence type="predicted"/>
<dbReference type="GO" id="GO:0045037">
    <property type="term" value="P:protein import into chloroplast stroma"/>
    <property type="evidence" value="ECO:0007669"/>
    <property type="project" value="TreeGrafter"/>
</dbReference>
<reference evidence="1 2" key="1">
    <citation type="journal article" date="2023" name="Int. J. Mol. Sci.">
        <title>De Novo Assembly and Annotation of 11 Diverse Shrub Willow (Salix) Genomes Reveals Novel Gene Organization in Sex-Linked Regions.</title>
        <authorList>
            <person name="Hyden B."/>
            <person name="Feng K."/>
            <person name="Yates T.B."/>
            <person name="Jawdy S."/>
            <person name="Cereghino C."/>
            <person name="Smart L.B."/>
            <person name="Muchero W."/>
        </authorList>
    </citation>
    <scope>NUCLEOTIDE SEQUENCE [LARGE SCALE GENOMIC DNA]</scope>
    <source>
        <tissue evidence="1">Shoot tip</tissue>
    </source>
</reference>
<dbReference type="PANTHER" id="PTHR47296">
    <property type="entry name" value="PROTEIN TIC 40, CHLOROPLASTIC"/>
    <property type="match status" value="1"/>
</dbReference>